<gene>
    <name evidence="1" type="ORF">A2U01_0002242</name>
</gene>
<comment type="caution">
    <text evidence="1">The sequence shown here is derived from an EMBL/GenBank/DDBJ whole genome shotgun (WGS) entry which is preliminary data.</text>
</comment>
<reference evidence="1 2" key="1">
    <citation type="journal article" date="2018" name="Front. Plant Sci.">
        <title>Red Clover (Trifolium pratense) and Zigzag Clover (T. medium) - A Picture of Genomic Similarities and Differences.</title>
        <authorList>
            <person name="Dluhosova J."/>
            <person name="Istvanek J."/>
            <person name="Nedelnik J."/>
            <person name="Repkova J."/>
        </authorList>
    </citation>
    <scope>NUCLEOTIDE SEQUENCE [LARGE SCALE GENOMIC DNA]</scope>
    <source>
        <strain evidence="2">cv. 10/8</strain>
        <tissue evidence="1">Leaf</tissue>
    </source>
</reference>
<dbReference type="EMBL" id="LXQA010002318">
    <property type="protein sequence ID" value="MCH81455.1"/>
    <property type="molecule type" value="Genomic_DNA"/>
</dbReference>
<evidence type="ECO:0000313" key="1">
    <source>
        <dbReference type="EMBL" id="MCH81455.1"/>
    </source>
</evidence>
<organism evidence="1 2">
    <name type="scientific">Trifolium medium</name>
    <dbReference type="NCBI Taxonomy" id="97028"/>
    <lineage>
        <taxon>Eukaryota</taxon>
        <taxon>Viridiplantae</taxon>
        <taxon>Streptophyta</taxon>
        <taxon>Embryophyta</taxon>
        <taxon>Tracheophyta</taxon>
        <taxon>Spermatophyta</taxon>
        <taxon>Magnoliopsida</taxon>
        <taxon>eudicotyledons</taxon>
        <taxon>Gunneridae</taxon>
        <taxon>Pentapetalae</taxon>
        <taxon>rosids</taxon>
        <taxon>fabids</taxon>
        <taxon>Fabales</taxon>
        <taxon>Fabaceae</taxon>
        <taxon>Papilionoideae</taxon>
        <taxon>50 kb inversion clade</taxon>
        <taxon>NPAAA clade</taxon>
        <taxon>Hologalegina</taxon>
        <taxon>IRL clade</taxon>
        <taxon>Trifolieae</taxon>
        <taxon>Trifolium</taxon>
    </lineage>
</organism>
<protein>
    <submittedName>
        <fullName evidence="1">Uncharacterized protein</fullName>
    </submittedName>
</protein>
<feature type="non-terminal residue" evidence="1">
    <location>
        <position position="1"/>
    </location>
</feature>
<sequence>KRSNIAEETSSDKFVIQHNLQAELGQICNSYGIPPPTYTLQEIRVIDEVQYVRYYGALVSGSIGPPSVSLGRFARTEYDAKEDVAAILIRRLLSSAGHTIRDFNYYNVQLLQEQLEDTMKENLELKFELGIQNQKTNKP</sequence>
<name>A0A392M2F8_9FABA</name>
<keyword evidence="2" id="KW-1185">Reference proteome</keyword>
<accession>A0A392M2F8</accession>
<evidence type="ECO:0000313" key="2">
    <source>
        <dbReference type="Proteomes" id="UP000265520"/>
    </source>
</evidence>
<dbReference type="AlphaFoldDB" id="A0A392M2F8"/>
<proteinExistence type="predicted"/>
<dbReference type="Proteomes" id="UP000265520">
    <property type="component" value="Unassembled WGS sequence"/>
</dbReference>